<dbReference type="Pfam" id="PF00644">
    <property type="entry name" value="PARP"/>
    <property type="match status" value="1"/>
</dbReference>
<dbReference type="Pfam" id="PF25261">
    <property type="entry name" value="zf-CCCH_PARP12"/>
    <property type="match status" value="1"/>
</dbReference>
<comment type="caution">
    <text evidence="16">The sequence shown here is derived from an EMBL/GenBank/DDBJ whole genome shotgun (WGS) entry which is preliminary data.</text>
</comment>
<dbReference type="Gene3D" id="1.10.10.10">
    <property type="entry name" value="Winged helix-like DNA-binding domain superfamily/Winged helix DNA-binding domain"/>
    <property type="match status" value="1"/>
</dbReference>
<keyword evidence="9" id="KW-0539">Nucleus</keyword>
<evidence type="ECO:0000256" key="5">
    <source>
        <dbReference type="ARBA" id="ARBA00022723"/>
    </source>
</evidence>
<proteinExistence type="inferred from homology"/>
<dbReference type="InterPro" id="IPR036388">
    <property type="entry name" value="WH-like_DNA-bd_sf"/>
</dbReference>
<dbReference type="GO" id="GO:0003950">
    <property type="term" value="F:NAD+ poly-ADP-ribosyltransferase activity"/>
    <property type="evidence" value="ECO:0007669"/>
    <property type="project" value="InterPro"/>
</dbReference>
<dbReference type="GO" id="GO:0003723">
    <property type="term" value="F:RNA binding"/>
    <property type="evidence" value="ECO:0007669"/>
    <property type="project" value="TreeGrafter"/>
</dbReference>
<gene>
    <name evidence="16" type="ORF">NDU88_006586</name>
</gene>
<evidence type="ECO:0000256" key="1">
    <source>
        <dbReference type="ARBA" id="ARBA00004123"/>
    </source>
</evidence>
<dbReference type="EMBL" id="JANPWB010000008">
    <property type="protein sequence ID" value="KAJ1166177.1"/>
    <property type="molecule type" value="Genomic_DNA"/>
</dbReference>
<evidence type="ECO:0000256" key="10">
    <source>
        <dbReference type="ARBA" id="ARBA00024347"/>
    </source>
</evidence>
<dbReference type="InterPro" id="IPR057602">
    <property type="entry name" value="Zfn-CCCH_PARP12"/>
</dbReference>
<dbReference type="PANTHER" id="PTHR45740:SF8">
    <property type="entry name" value="ZINC FINGER CCCH-TYPE ANTIVIRAL PROTEIN 1"/>
    <property type="match status" value="1"/>
</dbReference>
<accession>A0AAV7SPY7</accession>
<evidence type="ECO:0000259" key="13">
    <source>
        <dbReference type="PROSITE" id="PS50103"/>
    </source>
</evidence>
<name>A0AAV7SPY7_PLEWA</name>
<protein>
    <recommendedName>
        <fullName evidence="18">Poly [ADP-ribose] polymerase</fullName>
    </recommendedName>
</protein>
<comment type="subcellular location">
    <subcellularLocation>
        <location evidence="2">Cytoplasm</location>
    </subcellularLocation>
    <subcellularLocation>
        <location evidence="1">Nucleus</location>
    </subcellularLocation>
</comment>
<evidence type="ECO:0000256" key="2">
    <source>
        <dbReference type="ARBA" id="ARBA00004496"/>
    </source>
</evidence>
<keyword evidence="3" id="KW-0963">Cytoplasm</keyword>
<evidence type="ECO:0000256" key="9">
    <source>
        <dbReference type="ARBA" id="ARBA00023242"/>
    </source>
</evidence>
<feature type="zinc finger region" description="C3H1-type" evidence="11">
    <location>
        <begin position="140"/>
        <end position="171"/>
    </location>
</feature>
<dbReference type="PANTHER" id="PTHR45740">
    <property type="entry name" value="POLY [ADP-RIBOSE] POLYMERASE"/>
    <property type="match status" value="1"/>
</dbReference>
<dbReference type="Gene3D" id="3.30.720.50">
    <property type="match status" value="1"/>
</dbReference>
<evidence type="ECO:0000256" key="3">
    <source>
        <dbReference type="ARBA" id="ARBA00022490"/>
    </source>
</evidence>
<evidence type="ECO:0000313" key="16">
    <source>
        <dbReference type="EMBL" id="KAJ1166177.1"/>
    </source>
</evidence>
<dbReference type="GO" id="GO:0009615">
    <property type="term" value="P:response to virus"/>
    <property type="evidence" value="ECO:0007669"/>
    <property type="project" value="TreeGrafter"/>
</dbReference>
<dbReference type="InterPro" id="IPR037197">
    <property type="entry name" value="WWE_dom_sf"/>
</dbReference>
<feature type="domain" description="PARP catalytic" evidence="15">
    <location>
        <begin position="746"/>
        <end position="960"/>
    </location>
</feature>
<keyword evidence="5 11" id="KW-0479">Metal-binding</keyword>
<dbReference type="InterPro" id="IPR041360">
    <property type="entry name" value="ZAP_HTH"/>
</dbReference>
<feature type="compositionally biased region" description="Polar residues" evidence="12">
    <location>
        <begin position="957"/>
        <end position="970"/>
    </location>
</feature>
<dbReference type="GO" id="GO:1990404">
    <property type="term" value="F:NAD+-protein mono-ADP-ribosyltransferase activity"/>
    <property type="evidence" value="ECO:0007669"/>
    <property type="project" value="TreeGrafter"/>
</dbReference>
<keyword evidence="7 11" id="KW-0863">Zinc-finger</keyword>
<feature type="domain" description="WWE" evidence="14">
    <location>
        <begin position="631"/>
        <end position="717"/>
    </location>
</feature>
<dbReference type="InterPro" id="IPR012317">
    <property type="entry name" value="Poly(ADP-ribose)pol_cat_dom"/>
</dbReference>
<dbReference type="Proteomes" id="UP001066276">
    <property type="component" value="Chromosome 4_2"/>
</dbReference>
<dbReference type="GO" id="GO:0005634">
    <property type="term" value="C:nucleus"/>
    <property type="evidence" value="ECO:0007669"/>
    <property type="project" value="UniProtKB-SubCell"/>
</dbReference>
<evidence type="ECO:0000256" key="12">
    <source>
        <dbReference type="SAM" id="MobiDB-lite"/>
    </source>
</evidence>
<feature type="zinc finger region" description="C3H1-type" evidence="11">
    <location>
        <begin position="84"/>
        <end position="109"/>
    </location>
</feature>
<dbReference type="PROSITE" id="PS50103">
    <property type="entry name" value="ZF_C3H1"/>
    <property type="match status" value="2"/>
</dbReference>
<feature type="compositionally biased region" description="Basic and acidic residues" evidence="12">
    <location>
        <begin position="973"/>
        <end position="984"/>
    </location>
</feature>
<dbReference type="PROSITE" id="PS50918">
    <property type="entry name" value="WWE"/>
    <property type="match status" value="1"/>
</dbReference>
<comment type="similarity">
    <text evidence="10">Belongs to the ARTD/PARP family.</text>
</comment>
<evidence type="ECO:0000256" key="6">
    <source>
        <dbReference type="ARBA" id="ARBA00022737"/>
    </source>
</evidence>
<keyword evidence="17" id="KW-1185">Reference proteome</keyword>
<dbReference type="InterPro" id="IPR004170">
    <property type="entry name" value="WWE_dom"/>
</dbReference>
<feature type="region of interest" description="Disordered" evidence="12">
    <location>
        <begin position="946"/>
        <end position="984"/>
    </location>
</feature>
<reference evidence="16" key="1">
    <citation type="journal article" date="2022" name="bioRxiv">
        <title>Sequencing and chromosome-scale assembly of the giantPleurodeles waltlgenome.</title>
        <authorList>
            <person name="Brown T."/>
            <person name="Elewa A."/>
            <person name="Iarovenko S."/>
            <person name="Subramanian E."/>
            <person name="Araus A.J."/>
            <person name="Petzold A."/>
            <person name="Susuki M."/>
            <person name="Suzuki K.-i.T."/>
            <person name="Hayashi T."/>
            <person name="Toyoda A."/>
            <person name="Oliveira C."/>
            <person name="Osipova E."/>
            <person name="Leigh N.D."/>
            <person name="Simon A."/>
            <person name="Yun M.H."/>
        </authorList>
    </citation>
    <scope>NUCLEOTIDE SEQUENCE</scope>
    <source>
        <strain evidence="16">20211129_DDA</strain>
        <tissue evidence="16">Liver</tissue>
    </source>
</reference>
<keyword evidence="6" id="KW-0677">Repeat</keyword>
<dbReference type="Gene3D" id="3.90.228.10">
    <property type="match status" value="1"/>
</dbReference>
<evidence type="ECO:0000313" key="17">
    <source>
        <dbReference type="Proteomes" id="UP001066276"/>
    </source>
</evidence>
<organism evidence="16 17">
    <name type="scientific">Pleurodeles waltl</name>
    <name type="common">Iberian ribbed newt</name>
    <dbReference type="NCBI Taxonomy" id="8319"/>
    <lineage>
        <taxon>Eukaryota</taxon>
        <taxon>Metazoa</taxon>
        <taxon>Chordata</taxon>
        <taxon>Craniata</taxon>
        <taxon>Vertebrata</taxon>
        <taxon>Euteleostomi</taxon>
        <taxon>Amphibia</taxon>
        <taxon>Batrachia</taxon>
        <taxon>Caudata</taxon>
        <taxon>Salamandroidea</taxon>
        <taxon>Salamandridae</taxon>
        <taxon>Pleurodelinae</taxon>
        <taxon>Pleurodeles</taxon>
    </lineage>
</organism>
<dbReference type="InterPro" id="IPR051712">
    <property type="entry name" value="ARTD-AVP"/>
</dbReference>
<keyword evidence="4" id="KW-0597">Phosphoprotein</keyword>
<evidence type="ECO:0008006" key="18">
    <source>
        <dbReference type="Google" id="ProtNLM"/>
    </source>
</evidence>
<evidence type="ECO:0000259" key="14">
    <source>
        <dbReference type="PROSITE" id="PS50918"/>
    </source>
</evidence>
<dbReference type="PROSITE" id="PS51059">
    <property type="entry name" value="PARP_CATALYTIC"/>
    <property type="match status" value="1"/>
</dbReference>
<dbReference type="InterPro" id="IPR000571">
    <property type="entry name" value="Znf_CCCH"/>
</dbReference>
<dbReference type="AlphaFoldDB" id="A0AAV7SPY7"/>
<dbReference type="GO" id="GO:0061014">
    <property type="term" value="P:positive regulation of mRNA catabolic process"/>
    <property type="evidence" value="ECO:0007669"/>
    <property type="project" value="TreeGrafter"/>
</dbReference>
<dbReference type="Pfam" id="PF23466">
    <property type="entry name" value="WWE_4"/>
    <property type="match status" value="1"/>
</dbReference>
<evidence type="ECO:0000259" key="15">
    <source>
        <dbReference type="PROSITE" id="PS51059"/>
    </source>
</evidence>
<evidence type="ECO:0000256" key="7">
    <source>
        <dbReference type="ARBA" id="ARBA00022771"/>
    </source>
</evidence>
<feature type="domain" description="C3H1-type" evidence="13">
    <location>
        <begin position="140"/>
        <end position="171"/>
    </location>
</feature>
<evidence type="ECO:0000256" key="11">
    <source>
        <dbReference type="PROSITE-ProRule" id="PRU00723"/>
    </source>
</evidence>
<dbReference type="GO" id="GO:0008270">
    <property type="term" value="F:zinc ion binding"/>
    <property type="evidence" value="ECO:0007669"/>
    <property type="project" value="UniProtKB-KW"/>
</dbReference>
<keyword evidence="8 11" id="KW-0862">Zinc</keyword>
<dbReference type="SUPFAM" id="SSF56399">
    <property type="entry name" value="ADP-ribosylation"/>
    <property type="match status" value="1"/>
</dbReference>
<dbReference type="GO" id="GO:0032481">
    <property type="term" value="P:positive regulation of type I interferon production"/>
    <property type="evidence" value="ECO:0007669"/>
    <property type="project" value="TreeGrafter"/>
</dbReference>
<dbReference type="Pfam" id="PF18606">
    <property type="entry name" value="HTH_53"/>
    <property type="match status" value="1"/>
</dbReference>
<evidence type="ECO:0000256" key="8">
    <source>
        <dbReference type="ARBA" id="ARBA00022833"/>
    </source>
</evidence>
<evidence type="ECO:0000256" key="4">
    <source>
        <dbReference type="ARBA" id="ARBA00022553"/>
    </source>
</evidence>
<dbReference type="CDD" id="cd01439">
    <property type="entry name" value="TCCD_inducible_PARP_like"/>
    <property type="match status" value="1"/>
</dbReference>
<feature type="domain" description="C3H1-type" evidence="13">
    <location>
        <begin position="84"/>
        <end position="109"/>
    </location>
</feature>
<dbReference type="GO" id="GO:0005737">
    <property type="term" value="C:cytoplasm"/>
    <property type="evidence" value="ECO:0007669"/>
    <property type="project" value="UniProtKB-SubCell"/>
</dbReference>
<dbReference type="Pfam" id="PF02825">
    <property type="entry name" value="WWE"/>
    <property type="match status" value="1"/>
</dbReference>
<dbReference type="SUPFAM" id="SSF117839">
    <property type="entry name" value="WWE domain"/>
    <property type="match status" value="1"/>
</dbReference>
<sequence length="984" mass="110330">MSDPAVSAFLTQLLCAHGGRLAVSEIQKSLSLPHAHIASILREEASRFLLLEQEGLVLALSAVRLCYNYLREQCQAQDCERLHLCRFFILGKCFHRSKRNNCSFSHDIQSEVNKAVLKAHGISSLDERDLQMLLLLNDPSFLPEVCKEYKGKQKVGSCTNGAQCSKLHICGFFARGECRHANCSRSHNLLDPNNSRLLQARGLSKETAQNIHLMRTHQCNTAQKELRVKNFRGHLCPTTDLKMSSQKTCNPRLSLLGHPFHQLYPLNAPCDLVPKTEPTNRFPQAKSAVAQVPGIHCSISMPSGSAQRNPTWTAPPVTSHIPVGPPTLSTLASIQKPATILHNMAPPSDNPVVQVPLVALKGHNYPTKTVTPTKSSVPVGLSPPLVASSSQEQTTAPLIGSSLKNTPELVPTAHFFDFHPPEASQRHPTLKTQSTKSHVSAAPLATTPTVTQQVAKTPLIETLQTNMLAVQVPVNNSLCSAMPKMYSGTTSCLAALPPRKATNTAVTKSMLDVPVPVPLCVQPTAPSTDLQQQLSMTASASNDHGHPKEICLFHIWKFCKSLKNCAQMHYYLPYRWQILEETGEWKDLQSMEDIEKAYSDPNNASSKLHNIDFQKMTSSLKHVRRLSTTSSVTKPHDYVLTTKWIWYWKDECGQWTEYGKYGSMENASVTSEDLENIYLAERKAILEFETGSQKYEINFQDMTQRNLLYGTKKAVLRRPRFVSQEDVKKLKEGGKTNEVASAPLSTPGCWDTSALPSMDHQLVEVQRCSFEFQEIEREFAKTMTGFSLQDIKRIQNPTLWQAYQMKRKTMKALNRDKDVLEKKLFHGTKDVDVDTICRGNFDWRNLGLIGNIYGKGSYFSRDASYSHPYCQSISEKKSMFLARVLVGDFVKGHSSYLRPPAKPTSLRESYDSCVDIELDPSIYVIFDKHQIYPEYVLEYTELKKKNSNPHSAHEQTRASVSEKTLNNARSKTTRKENEPKCTIS</sequence>